<accession>A0AAW2TYG1</accession>
<dbReference type="SUPFAM" id="SSF56112">
    <property type="entry name" value="Protein kinase-like (PK-like)"/>
    <property type="match status" value="1"/>
</dbReference>
<dbReference type="AlphaFoldDB" id="A0AAW2TYG1"/>
<dbReference type="Pfam" id="PF01657">
    <property type="entry name" value="Stress-antifung"/>
    <property type="match status" value="1"/>
</dbReference>
<evidence type="ECO:0000259" key="3">
    <source>
        <dbReference type="PROSITE" id="PS51473"/>
    </source>
</evidence>
<reference evidence="4" key="2">
    <citation type="journal article" date="2024" name="Plant">
        <title>Genomic evolution and insights into agronomic trait innovations of Sesamum species.</title>
        <authorList>
            <person name="Miao H."/>
            <person name="Wang L."/>
            <person name="Qu L."/>
            <person name="Liu H."/>
            <person name="Sun Y."/>
            <person name="Le M."/>
            <person name="Wang Q."/>
            <person name="Wei S."/>
            <person name="Zheng Y."/>
            <person name="Lin W."/>
            <person name="Duan Y."/>
            <person name="Cao H."/>
            <person name="Xiong S."/>
            <person name="Wang X."/>
            <person name="Wei L."/>
            <person name="Li C."/>
            <person name="Ma Q."/>
            <person name="Ju M."/>
            <person name="Zhao R."/>
            <person name="Li G."/>
            <person name="Mu C."/>
            <person name="Tian Q."/>
            <person name="Mei H."/>
            <person name="Zhang T."/>
            <person name="Gao T."/>
            <person name="Zhang H."/>
        </authorList>
    </citation>
    <scope>NUCLEOTIDE SEQUENCE</scope>
    <source>
        <strain evidence="4">G02</strain>
    </source>
</reference>
<dbReference type="Gene3D" id="3.30.430.20">
    <property type="entry name" value="Gnk2 domain, C-X8-C-X2-C motif"/>
    <property type="match status" value="1"/>
</dbReference>
<evidence type="ECO:0000256" key="1">
    <source>
        <dbReference type="ARBA" id="ARBA00022729"/>
    </source>
</evidence>
<feature type="domain" description="Gnk2-homologous" evidence="3">
    <location>
        <begin position="15"/>
        <end position="122"/>
    </location>
</feature>
<reference evidence="4" key="1">
    <citation type="submission" date="2020-06" db="EMBL/GenBank/DDBJ databases">
        <authorList>
            <person name="Li T."/>
            <person name="Hu X."/>
            <person name="Zhang T."/>
            <person name="Song X."/>
            <person name="Zhang H."/>
            <person name="Dai N."/>
            <person name="Sheng W."/>
            <person name="Hou X."/>
            <person name="Wei L."/>
        </authorList>
    </citation>
    <scope>NUCLEOTIDE SEQUENCE</scope>
    <source>
        <strain evidence="4">G02</strain>
        <tissue evidence="4">Leaf</tissue>
    </source>
</reference>
<dbReference type="EMBL" id="JACGWJ010000007">
    <property type="protein sequence ID" value="KAL0409308.1"/>
    <property type="molecule type" value="Genomic_DNA"/>
</dbReference>
<dbReference type="PANTHER" id="PTHR32099:SF51">
    <property type="entry name" value="CYSTEINE-RICH RECEPTOR-LIKE PROTEIN KINASE 25 ISOFORM X1"/>
    <property type="match status" value="1"/>
</dbReference>
<gene>
    <name evidence="4" type="ORF">Sradi_1865200</name>
</gene>
<keyword evidence="4" id="KW-0675">Receptor</keyword>
<dbReference type="InterPro" id="IPR002902">
    <property type="entry name" value="GNK2"/>
</dbReference>
<name>A0AAW2TYG1_SESRA</name>
<dbReference type="InterPro" id="IPR038408">
    <property type="entry name" value="GNK2_sf"/>
</dbReference>
<dbReference type="InterPro" id="IPR011009">
    <property type="entry name" value="Kinase-like_dom_sf"/>
</dbReference>
<dbReference type="GO" id="GO:0016301">
    <property type="term" value="F:kinase activity"/>
    <property type="evidence" value="ECO:0007669"/>
    <property type="project" value="UniProtKB-KW"/>
</dbReference>
<organism evidence="4">
    <name type="scientific">Sesamum radiatum</name>
    <name type="common">Black benniseed</name>
    <dbReference type="NCBI Taxonomy" id="300843"/>
    <lineage>
        <taxon>Eukaryota</taxon>
        <taxon>Viridiplantae</taxon>
        <taxon>Streptophyta</taxon>
        <taxon>Embryophyta</taxon>
        <taxon>Tracheophyta</taxon>
        <taxon>Spermatophyta</taxon>
        <taxon>Magnoliopsida</taxon>
        <taxon>eudicotyledons</taxon>
        <taxon>Gunneridae</taxon>
        <taxon>Pentapetalae</taxon>
        <taxon>asterids</taxon>
        <taxon>lamiids</taxon>
        <taxon>Lamiales</taxon>
        <taxon>Pedaliaceae</taxon>
        <taxon>Sesamum</taxon>
    </lineage>
</organism>
<dbReference type="PANTHER" id="PTHR32099">
    <property type="entry name" value="CYSTEINE-RICH REPEAT SECRETORY PROTEIN"/>
    <property type="match status" value="1"/>
</dbReference>
<comment type="caution">
    <text evidence="4">The sequence shown here is derived from an EMBL/GenBank/DDBJ whole genome shotgun (WGS) entry which is preliminary data.</text>
</comment>
<evidence type="ECO:0000256" key="2">
    <source>
        <dbReference type="ARBA" id="ARBA00022737"/>
    </source>
</evidence>
<keyword evidence="1" id="KW-0732">Signal</keyword>
<dbReference type="CDD" id="cd23509">
    <property type="entry name" value="Gnk2-like"/>
    <property type="match status" value="1"/>
</dbReference>
<keyword evidence="4" id="KW-0418">Kinase</keyword>
<sequence length="230" mass="24863">MLHYSNVSLFGNRADFPAIMVWNTDNVSSPVQFKESLRTIVDVLLLQAASGGSLMKVAAGNHTAPDSQTIYAMLQCTPDMSEEDCSGCLKSAAQHIPQCCDSKRAATILLPSCNLQYGLGPFYNITRIQEVQAAVSMTSPPPVPAPAPVPAPPADEGMSATESLQYDFGKIRAATDDFSDANKLGQGGFRVVYKGKLENGKEIAVKRLSRRSAQGEIQESCWWPNFSTDI</sequence>
<keyword evidence="2" id="KW-0677">Repeat</keyword>
<dbReference type="Gene3D" id="3.30.200.20">
    <property type="entry name" value="Phosphorylase Kinase, domain 1"/>
    <property type="match status" value="1"/>
</dbReference>
<protein>
    <submittedName>
        <fullName evidence="4">Cysteine-rich receptor-like protein kinase</fullName>
    </submittedName>
</protein>
<proteinExistence type="predicted"/>
<dbReference type="FunFam" id="3.30.430.20:FF:000002">
    <property type="entry name" value="Cysteine-rich receptor-like protein kinase 10"/>
    <property type="match status" value="1"/>
</dbReference>
<dbReference type="PROSITE" id="PS51473">
    <property type="entry name" value="GNK2"/>
    <property type="match status" value="1"/>
</dbReference>
<evidence type="ECO:0000313" key="4">
    <source>
        <dbReference type="EMBL" id="KAL0409308.1"/>
    </source>
</evidence>
<keyword evidence="4" id="KW-0808">Transferase</keyword>